<feature type="transmembrane region" description="Helical" evidence="9">
    <location>
        <begin position="12"/>
        <end position="42"/>
    </location>
</feature>
<reference evidence="11 12" key="1">
    <citation type="submission" date="2012-09" db="EMBL/GenBank/DDBJ databases">
        <title>Genome Sequence of alkane-degrading Bacterium Alcanivorax jadensis T9.</title>
        <authorList>
            <person name="Lai Q."/>
            <person name="Shao Z."/>
        </authorList>
    </citation>
    <scope>NUCLEOTIDE SEQUENCE [LARGE SCALE GENOMIC DNA]</scope>
    <source>
        <strain evidence="11 12">T9</strain>
    </source>
</reference>
<keyword evidence="6 9" id="KW-1133">Transmembrane helix</keyword>
<evidence type="ECO:0000313" key="12">
    <source>
        <dbReference type="Proteomes" id="UP000029443"/>
    </source>
</evidence>
<keyword evidence="5 9" id="KW-0812">Transmembrane</keyword>
<evidence type="ECO:0000256" key="5">
    <source>
        <dbReference type="ARBA" id="ARBA00022692"/>
    </source>
</evidence>
<dbReference type="InterPro" id="IPR007387">
    <property type="entry name" value="TRAP_DctQ"/>
</dbReference>
<comment type="caution">
    <text evidence="11">The sequence shown here is derived from an EMBL/GenBank/DDBJ whole genome shotgun (WGS) entry which is preliminary data.</text>
</comment>
<evidence type="ECO:0000256" key="3">
    <source>
        <dbReference type="ARBA" id="ARBA00022475"/>
    </source>
</evidence>
<evidence type="ECO:0000256" key="9">
    <source>
        <dbReference type="RuleBase" id="RU369079"/>
    </source>
</evidence>
<feature type="transmembrane region" description="Helical" evidence="9">
    <location>
        <begin position="93"/>
        <end position="115"/>
    </location>
</feature>
<gene>
    <name evidence="11" type="ORF">T9A_02819</name>
</gene>
<evidence type="ECO:0000256" key="4">
    <source>
        <dbReference type="ARBA" id="ARBA00022519"/>
    </source>
</evidence>
<feature type="transmembrane region" description="Helical" evidence="9">
    <location>
        <begin position="135"/>
        <end position="156"/>
    </location>
</feature>
<proteinExistence type="inferred from homology"/>
<dbReference type="EMBL" id="ARXU01000014">
    <property type="protein sequence ID" value="KGD60061.1"/>
    <property type="molecule type" value="Genomic_DNA"/>
</dbReference>
<feature type="transmembrane region" description="Helical" evidence="9">
    <location>
        <begin position="54"/>
        <end position="72"/>
    </location>
</feature>
<evidence type="ECO:0000256" key="2">
    <source>
        <dbReference type="ARBA" id="ARBA00022448"/>
    </source>
</evidence>
<comment type="subunit">
    <text evidence="9">The complex comprises the extracytoplasmic solute receptor protein and the two transmembrane proteins.</text>
</comment>
<evidence type="ECO:0000256" key="7">
    <source>
        <dbReference type="ARBA" id="ARBA00023136"/>
    </source>
</evidence>
<accession>A0ABR4WAQ3</accession>
<organism evidence="11 12">
    <name type="scientific">Alcanivorax jadensis T9</name>
    <dbReference type="NCBI Taxonomy" id="1177181"/>
    <lineage>
        <taxon>Bacteria</taxon>
        <taxon>Pseudomonadati</taxon>
        <taxon>Pseudomonadota</taxon>
        <taxon>Gammaproteobacteria</taxon>
        <taxon>Oceanospirillales</taxon>
        <taxon>Alcanivoracaceae</taxon>
        <taxon>Alcanivorax</taxon>
    </lineage>
</organism>
<evidence type="ECO:0000256" key="6">
    <source>
        <dbReference type="ARBA" id="ARBA00022989"/>
    </source>
</evidence>
<keyword evidence="3" id="KW-1003">Cell membrane</keyword>
<dbReference type="Pfam" id="PF04290">
    <property type="entry name" value="DctQ"/>
    <property type="match status" value="1"/>
</dbReference>
<evidence type="ECO:0000256" key="8">
    <source>
        <dbReference type="ARBA" id="ARBA00038436"/>
    </source>
</evidence>
<dbReference type="RefSeq" id="WP_035249709.1">
    <property type="nucleotide sequence ID" value="NZ_ARXU01000014.1"/>
</dbReference>
<sequence length="181" mass="19953">MTQQLLRWQQRLAGFTTLVGRSSAWLALLLVLGMVLVVVLRYGFGIGNIALQESLTYLHGSLFMLAIAYTLAEDEHVRVDVLYQRFSPRGRAWVNLLGTLFLLLPVCAATFWLSLDYVVSSWREQEASANGGLPFVYLLKTLLLILPALLTVQALAELLRHGLTLLGAAPPAPQDHPGEGL</sequence>
<evidence type="ECO:0000313" key="11">
    <source>
        <dbReference type="EMBL" id="KGD60061.1"/>
    </source>
</evidence>
<protein>
    <recommendedName>
        <fullName evidence="9">TRAP transporter small permease protein</fullName>
    </recommendedName>
</protein>
<keyword evidence="4 9" id="KW-0997">Cell inner membrane</keyword>
<dbReference type="PANTHER" id="PTHR35011:SF4">
    <property type="entry name" value="SLL1102 PROTEIN"/>
    <property type="match status" value="1"/>
</dbReference>
<keyword evidence="12" id="KW-1185">Reference proteome</keyword>
<dbReference type="Proteomes" id="UP000029443">
    <property type="component" value="Unassembled WGS sequence"/>
</dbReference>
<keyword evidence="2 9" id="KW-0813">Transport</keyword>
<name>A0ABR4WAQ3_9GAMM</name>
<dbReference type="InterPro" id="IPR055348">
    <property type="entry name" value="DctQ"/>
</dbReference>
<evidence type="ECO:0000256" key="1">
    <source>
        <dbReference type="ARBA" id="ARBA00004429"/>
    </source>
</evidence>
<dbReference type="PANTHER" id="PTHR35011">
    <property type="entry name" value="2,3-DIKETO-L-GULONATE TRAP TRANSPORTER SMALL PERMEASE PROTEIN YIAM"/>
    <property type="match status" value="1"/>
</dbReference>
<comment type="function">
    <text evidence="9">Part of the tripartite ATP-independent periplasmic (TRAP) transport system.</text>
</comment>
<keyword evidence="7 9" id="KW-0472">Membrane</keyword>
<comment type="similarity">
    <text evidence="8 9">Belongs to the TRAP transporter small permease family.</text>
</comment>
<evidence type="ECO:0000259" key="10">
    <source>
        <dbReference type="Pfam" id="PF04290"/>
    </source>
</evidence>
<comment type="subcellular location">
    <subcellularLocation>
        <location evidence="1 9">Cell inner membrane</location>
        <topology evidence="1 9">Multi-pass membrane protein</topology>
    </subcellularLocation>
</comment>
<feature type="domain" description="Tripartite ATP-independent periplasmic transporters DctQ component" evidence="10">
    <location>
        <begin position="30"/>
        <end position="160"/>
    </location>
</feature>